<sequence>MLDDAGLLHFALTGTDNENVSRSAIHLDLVKRMVGGARAKARVLVLDCCFAARRHPYGVHRVDLPWRCW</sequence>
<evidence type="ECO:0000313" key="2">
    <source>
        <dbReference type="Proteomes" id="UP001551176"/>
    </source>
</evidence>
<organism evidence="1 2">
    <name type="scientific">Streptomyces atriruber</name>
    <dbReference type="NCBI Taxonomy" id="545121"/>
    <lineage>
        <taxon>Bacteria</taxon>
        <taxon>Bacillati</taxon>
        <taxon>Actinomycetota</taxon>
        <taxon>Actinomycetes</taxon>
        <taxon>Kitasatosporales</taxon>
        <taxon>Streptomycetaceae</taxon>
        <taxon>Streptomyces</taxon>
    </lineage>
</organism>
<dbReference type="EMBL" id="JBEYXV010000008">
    <property type="protein sequence ID" value="MEU6822333.1"/>
    <property type="molecule type" value="Genomic_DNA"/>
</dbReference>
<evidence type="ECO:0000313" key="1">
    <source>
        <dbReference type="EMBL" id="MEU6822333.1"/>
    </source>
</evidence>
<protein>
    <submittedName>
        <fullName evidence="1">Uncharacterized protein</fullName>
    </submittedName>
</protein>
<dbReference type="Proteomes" id="UP001551176">
    <property type="component" value="Unassembled WGS sequence"/>
</dbReference>
<gene>
    <name evidence="1" type="ORF">ABZ921_17045</name>
</gene>
<name>A0ABV3BMX7_9ACTN</name>
<accession>A0ABV3BMX7</accession>
<dbReference type="RefSeq" id="WP_359349387.1">
    <property type="nucleotide sequence ID" value="NZ_JBEYXV010000008.1"/>
</dbReference>
<keyword evidence="2" id="KW-1185">Reference proteome</keyword>
<proteinExistence type="predicted"/>
<comment type="caution">
    <text evidence="1">The sequence shown here is derived from an EMBL/GenBank/DDBJ whole genome shotgun (WGS) entry which is preliminary data.</text>
</comment>
<reference evidence="1 2" key="1">
    <citation type="submission" date="2024-06" db="EMBL/GenBank/DDBJ databases">
        <title>The Natural Products Discovery Center: Release of the First 8490 Sequenced Strains for Exploring Actinobacteria Biosynthetic Diversity.</title>
        <authorList>
            <person name="Kalkreuter E."/>
            <person name="Kautsar S.A."/>
            <person name="Yang D."/>
            <person name="Bader C.D."/>
            <person name="Teijaro C.N."/>
            <person name="Fluegel L."/>
            <person name="Davis C.M."/>
            <person name="Simpson J.R."/>
            <person name="Lauterbach L."/>
            <person name="Steele A.D."/>
            <person name="Gui C."/>
            <person name="Meng S."/>
            <person name="Li G."/>
            <person name="Viehrig K."/>
            <person name="Ye F."/>
            <person name="Su P."/>
            <person name="Kiefer A.F."/>
            <person name="Nichols A."/>
            <person name="Cepeda A.J."/>
            <person name="Yan W."/>
            <person name="Fan B."/>
            <person name="Jiang Y."/>
            <person name="Adhikari A."/>
            <person name="Zheng C.-J."/>
            <person name="Schuster L."/>
            <person name="Cowan T.M."/>
            <person name="Smanski M.J."/>
            <person name="Chevrette M.G."/>
            <person name="De Carvalho L.P.S."/>
            <person name="Shen B."/>
        </authorList>
    </citation>
    <scope>NUCLEOTIDE SEQUENCE [LARGE SCALE GENOMIC DNA]</scope>
    <source>
        <strain evidence="1 2">NPDC046838</strain>
    </source>
</reference>